<dbReference type="SUPFAM" id="SSF53448">
    <property type="entry name" value="Nucleotide-diphospho-sugar transferases"/>
    <property type="match status" value="1"/>
</dbReference>
<reference evidence="1" key="1">
    <citation type="journal article" date="2015" name="Nature">
        <title>Complex archaea that bridge the gap between prokaryotes and eukaryotes.</title>
        <authorList>
            <person name="Spang A."/>
            <person name="Saw J.H."/>
            <person name="Jorgensen S.L."/>
            <person name="Zaremba-Niedzwiedzka K."/>
            <person name="Martijn J."/>
            <person name="Lind A.E."/>
            <person name="van Eijk R."/>
            <person name="Schleper C."/>
            <person name="Guy L."/>
            <person name="Ettema T.J."/>
        </authorList>
    </citation>
    <scope>NUCLEOTIDE SEQUENCE</scope>
</reference>
<comment type="caution">
    <text evidence="1">The sequence shown here is derived from an EMBL/GenBank/DDBJ whole genome shotgun (WGS) entry which is preliminary data.</text>
</comment>
<accession>A0A0F9SE52</accession>
<dbReference type="InterPro" id="IPR029044">
    <property type="entry name" value="Nucleotide-diphossugar_trans"/>
</dbReference>
<organism evidence="1">
    <name type="scientific">marine sediment metagenome</name>
    <dbReference type="NCBI Taxonomy" id="412755"/>
    <lineage>
        <taxon>unclassified sequences</taxon>
        <taxon>metagenomes</taxon>
        <taxon>ecological metagenomes</taxon>
    </lineage>
</organism>
<sequence length="227" mass="27091">MIVMLYFDSGYYYWAPLLIRSFAVYEPEVKFTLYTFNLSKQQVDELKSFSSVLYVENMSMEFDPKIATRWLYQLVCRKGKFLLDTMNRFENEKLFISMDIDMMLVQELGGLKKKMKNYDVGFVWVNINKIMSGFIAISNTDNAKKYLEEYYKRAMIGKLKHENDQPTLAKIYEEKKNGMNFLLISRKYLDPDACNDAYVWSAHKSVFGPKKERYKKYLEKLKYMENE</sequence>
<name>A0A0F9SE52_9ZZZZ</name>
<dbReference type="EMBL" id="LAZR01000690">
    <property type="protein sequence ID" value="KKN60592.1"/>
    <property type="molecule type" value="Genomic_DNA"/>
</dbReference>
<evidence type="ECO:0008006" key="2">
    <source>
        <dbReference type="Google" id="ProtNLM"/>
    </source>
</evidence>
<evidence type="ECO:0000313" key="1">
    <source>
        <dbReference type="EMBL" id="KKN60592.1"/>
    </source>
</evidence>
<proteinExistence type="predicted"/>
<gene>
    <name evidence="1" type="ORF">LCGC14_0530320</name>
</gene>
<dbReference type="AlphaFoldDB" id="A0A0F9SE52"/>
<protein>
    <recommendedName>
        <fullName evidence="2">Nucleotide-diphospho-sugar transferase domain-containing protein</fullName>
    </recommendedName>
</protein>